<protein>
    <submittedName>
        <fullName evidence="1">Uncharacterized protein</fullName>
    </submittedName>
</protein>
<evidence type="ECO:0000313" key="1">
    <source>
        <dbReference type="EMBL" id="KAF3487325.1"/>
    </source>
</evidence>
<organism evidence="1 2">
    <name type="scientific">Brassica cretica</name>
    <name type="common">Mustard</name>
    <dbReference type="NCBI Taxonomy" id="69181"/>
    <lineage>
        <taxon>Eukaryota</taxon>
        <taxon>Viridiplantae</taxon>
        <taxon>Streptophyta</taxon>
        <taxon>Embryophyta</taxon>
        <taxon>Tracheophyta</taxon>
        <taxon>Spermatophyta</taxon>
        <taxon>Magnoliopsida</taxon>
        <taxon>eudicotyledons</taxon>
        <taxon>Gunneridae</taxon>
        <taxon>Pentapetalae</taxon>
        <taxon>rosids</taxon>
        <taxon>malvids</taxon>
        <taxon>Brassicales</taxon>
        <taxon>Brassicaceae</taxon>
        <taxon>Brassiceae</taxon>
        <taxon>Brassica</taxon>
    </lineage>
</organism>
<reference evidence="1" key="1">
    <citation type="submission" date="2019-12" db="EMBL/GenBank/DDBJ databases">
        <title>Genome sequencing and annotation of Brassica cretica.</title>
        <authorList>
            <person name="Studholme D.J."/>
            <person name="Sarris P."/>
        </authorList>
    </citation>
    <scope>NUCLEOTIDE SEQUENCE</scope>
    <source>
        <strain evidence="1">PFS-109/04</strain>
        <tissue evidence="1">Leaf</tissue>
    </source>
</reference>
<dbReference type="AlphaFoldDB" id="A0A8S9MTM4"/>
<name>A0A8S9MTM4_BRACR</name>
<comment type="caution">
    <text evidence="1">The sequence shown here is derived from an EMBL/GenBank/DDBJ whole genome shotgun (WGS) entry which is preliminary data.</text>
</comment>
<dbReference type="Proteomes" id="UP000712600">
    <property type="component" value="Unassembled WGS sequence"/>
</dbReference>
<sequence length="77" mass="8635">MEKETILAKHGSEVVIGATINDKDEEKPKQSKDLEFLSCMMQPATAESDPQYIGIRRILLHRKSESGAISRRYASSL</sequence>
<gene>
    <name evidence="1" type="ORF">F2Q69_00054323</name>
</gene>
<accession>A0A8S9MTM4</accession>
<dbReference type="EMBL" id="QGKX02002183">
    <property type="protein sequence ID" value="KAF3487325.1"/>
    <property type="molecule type" value="Genomic_DNA"/>
</dbReference>
<proteinExistence type="predicted"/>
<evidence type="ECO:0000313" key="2">
    <source>
        <dbReference type="Proteomes" id="UP000712600"/>
    </source>
</evidence>